<sequence>MGQRIYELQGLKKSAWYEVKISYPASIPSRFSIQLETGAPELWLGKTRRLLNTERLIFKPDNRKPVYAVVTVEAEGGVAKPNVKENWWYLILYVMS</sequence>
<comment type="caution">
    <text evidence="1">The sequence shown here is derived from an EMBL/GenBank/DDBJ whole genome shotgun (WGS) entry which is preliminary data.</text>
</comment>
<evidence type="ECO:0000313" key="1">
    <source>
        <dbReference type="EMBL" id="KAG1368802.1"/>
    </source>
</evidence>
<name>A0A8K0ND17_COCNU</name>
<dbReference type="EMBL" id="CM017885">
    <property type="protein sequence ID" value="KAG1368802.1"/>
    <property type="molecule type" value="Genomic_DNA"/>
</dbReference>
<keyword evidence="2" id="KW-1185">Reference proteome</keyword>
<dbReference type="Proteomes" id="UP000797356">
    <property type="component" value="Chromosome 14"/>
</dbReference>
<reference evidence="1" key="1">
    <citation type="journal article" date="2017" name="Gigascience">
        <title>The genome draft of coconut (Cocos nucifera).</title>
        <authorList>
            <person name="Xiao Y."/>
            <person name="Xu P."/>
            <person name="Fan H."/>
            <person name="Baudouin L."/>
            <person name="Xia W."/>
            <person name="Bocs S."/>
            <person name="Xu J."/>
            <person name="Li Q."/>
            <person name="Guo A."/>
            <person name="Zhou L."/>
            <person name="Li J."/>
            <person name="Wu Y."/>
            <person name="Ma Z."/>
            <person name="Armero A."/>
            <person name="Issali A.E."/>
            <person name="Liu N."/>
            <person name="Peng M."/>
            <person name="Yang Y."/>
        </authorList>
    </citation>
    <scope>NUCLEOTIDE SEQUENCE</scope>
    <source>
        <tissue evidence="1">Spear leaf of Hainan Tall coconut</tissue>
    </source>
</reference>
<dbReference type="OrthoDB" id="3360032at2759"/>
<accession>A0A8K0ND17</accession>
<protein>
    <submittedName>
        <fullName evidence="1">Uncharacterized protein</fullName>
    </submittedName>
</protein>
<gene>
    <name evidence="1" type="ORF">COCNU_14G012700</name>
</gene>
<dbReference type="PANTHER" id="PTHR35465:SF1">
    <property type="entry name" value="PHOSPHATIDYLINOSITOL-GLYCAN BIOSYNTHESIS CLASS X PROTEIN"/>
    <property type="match status" value="1"/>
</dbReference>
<reference evidence="1" key="2">
    <citation type="submission" date="2019-07" db="EMBL/GenBank/DDBJ databases">
        <authorList>
            <person name="Yang Y."/>
            <person name="Bocs S."/>
            <person name="Baudouin L."/>
        </authorList>
    </citation>
    <scope>NUCLEOTIDE SEQUENCE</scope>
    <source>
        <tissue evidence="1">Spear leaf of Hainan Tall coconut</tissue>
    </source>
</reference>
<dbReference type="AlphaFoldDB" id="A0A8K0ND17"/>
<organism evidence="1 2">
    <name type="scientific">Cocos nucifera</name>
    <name type="common">Coconut palm</name>
    <dbReference type="NCBI Taxonomy" id="13894"/>
    <lineage>
        <taxon>Eukaryota</taxon>
        <taxon>Viridiplantae</taxon>
        <taxon>Streptophyta</taxon>
        <taxon>Embryophyta</taxon>
        <taxon>Tracheophyta</taxon>
        <taxon>Spermatophyta</taxon>
        <taxon>Magnoliopsida</taxon>
        <taxon>Liliopsida</taxon>
        <taxon>Arecaceae</taxon>
        <taxon>Arecoideae</taxon>
        <taxon>Cocoseae</taxon>
        <taxon>Attaleinae</taxon>
        <taxon>Cocos</taxon>
    </lineage>
</organism>
<evidence type="ECO:0000313" key="2">
    <source>
        <dbReference type="Proteomes" id="UP000797356"/>
    </source>
</evidence>
<dbReference type="PANTHER" id="PTHR35465">
    <property type="entry name" value="CAVEOLIN-1 PROTEIN"/>
    <property type="match status" value="1"/>
</dbReference>
<proteinExistence type="predicted"/>